<sequence length="256" mass="28654">MQIVRAKYENDIFYGELHDGKVTRYDGSPFVIWENTEEVYDIQEIELLAPVLPSKVVAIAKNYAKHAAEMGLPEYSDNLPEHPIIFIKPSTSVIGSGQKIKYPSIGEHVDHESELALVISKVSKNIDRNNWKDHVLGFTIANDLSERVLQGKTGHFTRAKGFDTFCPLGPFIQTEFDENPELSIKSYVNNELKQDGNTKDMMFKIGEILEFISSIMTLLPGDVILTGTPEGVSKVQPGDEIKIEIETLGTQINTVE</sequence>
<dbReference type="GO" id="GO:0016853">
    <property type="term" value="F:isomerase activity"/>
    <property type="evidence" value="ECO:0007669"/>
    <property type="project" value="UniProtKB-ARBA"/>
</dbReference>
<proteinExistence type="predicted"/>
<dbReference type="FunFam" id="3.90.850.10:FF:000002">
    <property type="entry name" value="2-hydroxyhepta-2,4-diene-1,7-dioate isomerase"/>
    <property type="match status" value="1"/>
</dbReference>
<dbReference type="SUPFAM" id="SSF56529">
    <property type="entry name" value="FAH"/>
    <property type="match status" value="1"/>
</dbReference>
<dbReference type="GO" id="GO:0046872">
    <property type="term" value="F:metal ion binding"/>
    <property type="evidence" value="ECO:0007669"/>
    <property type="project" value="UniProtKB-KW"/>
</dbReference>
<dbReference type="GO" id="GO:0019752">
    <property type="term" value="P:carboxylic acid metabolic process"/>
    <property type="evidence" value="ECO:0007669"/>
    <property type="project" value="UniProtKB-ARBA"/>
</dbReference>
<dbReference type="InterPro" id="IPR018833">
    <property type="entry name" value="Rv2993c-like_N"/>
</dbReference>
<evidence type="ECO:0000259" key="2">
    <source>
        <dbReference type="Pfam" id="PF01557"/>
    </source>
</evidence>
<evidence type="ECO:0000259" key="3">
    <source>
        <dbReference type="Pfam" id="PF10370"/>
    </source>
</evidence>
<feature type="domain" description="Fumarylacetoacetase-like C-terminal" evidence="2">
    <location>
        <begin position="55"/>
        <end position="255"/>
    </location>
</feature>
<evidence type="ECO:0000256" key="1">
    <source>
        <dbReference type="ARBA" id="ARBA00022723"/>
    </source>
</evidence>
<evidence type="ECO:0000313" key="4">
    <source>
        <dbReference type="EMBL" id="AGQ19726.1"/>
    </source>
</evidence>
<dbReference type="PANTHER" id="PTHR11820:SF7">
    <property type="entry name" value="ACYLPYRUVASE FAHD1, MITOCHONDRIAL"/>
    <property type="match status" value="1"/>
</dbReference>
<dbReference type="Pfam" id="PF10370">
    <property type="entry name" value="Rv2993c-like_N"/>
    <property type="match status" value="1"/>
</dbReference>
<dbReference type="Pfam" id="PF01557">
    <property type="entry name" value="FAA_hydrolase"/>
    <property type="match status" value="1"/>
</dbReference>
<feature type="domain" description="Rv2993c-like N-terminal" evidence="3">
    <location>
        <begin position="1"/>
        <end position="50"/>
    </location>
</feature>
<dbReference type="GO" id="GO:0018773">
    <property type="term" value="F:acetylpyruvate hydrolase activity"/>
    <property type="evidence" value="ECO:0007669"/>
    <property type="project" value="TreeGrafter"/>
</dbReference>
<name>S5DLH2_9ACTN</name>
<protein>
    <submittedName>
        <fullName evidence="4">2-keto-4-pentenoate hydratase/2-oxohepta-3-ene-1,7-dioic acid hydratase (Catechol pathway)</fullName>
    </submittedName>
</protein>
<reference evidence="4" key="1">
    <citation type="journal article" date="2013" name="Sci. Rep.">
        <title>Metagenomics uncovers a new group of low GC and ultra-small marine Actinobacteria.</title>
        <authorList>
            <person name="Ghai R."/>
            <person name="Mizuno C.M."/>
            <person name="Picazo A."/>
            <person name="Camacho A."/>
            <person name="Rodriguez-Valera F."/>
        </authorList>
    </citation>
    <scope>NUCLEOTIDE SEQUENCE</scope>
</reference>
<dbReference type="InterPro" id="IPR036663">
    <property type="entry name" value="Fumarylacetoacetase_C_sf"/>
</dbReference>
<dbReference type="Gene3D" id="3.90.850.10">
    <property type="entry name" value="Fumarylacetoacetase-like, C-terminal domain"/>
    <property type="match status" value="1"/>
</dbReference>
<dbReference type="AlphaFoldDB" id="S5DLH2"/>
<accession>S5DLH2</accession>
<dbReference type="PANTHER" id="PTHR11820">
    <property type="entry name" value="ACYLPYRUVASE"/>
    <property type="match status" value="1"/>
</dbReference>
<dbReference type="EMBL" id="KC811141">
    <property type="protein sequence ID" value="AGQ19726.1"/>
    <property type="molecule type" value="Genomic_DNA"/>
</dbReference>
<organism evidence="4">
    <name type="scientific">Candidatus Actinomarina minuta</name>
    <dbReference type="NCBI Taxonomy" id="1389454"/>
    <lineage>
        <taxon>Bacteria</taxon>
        <taxon>Bacillati</taxon>
        <taxon>Actinomycetota</taxon>
        <taxon>Actinomycetes</taxon>
        <taxon>Candidatus Actinomarinidae</taxon>
        <taxon>Candidatus Actinomarinales</taxon>
        <taxon>Candidatus Actinomarineae</taxon>
        <taxon>Candidatus Actinomarinaceae</taxon>
        <taxon>Candidatus Actinomarina</taxon>
    </lineage>
</organism>
<keyword evidence="1" id="KW-0479">Metal-binding</keyword>
<dbReference type="InterPro" id="IPR011234">
    <property type="entry name" value="Fumarylacetoacetase-like_C"/>
</dbReference>